<evidence type="ECO:0000256" key="1">
    <source>
        <dbReference type="SAM" id="Coils"/>
    </source>
</evidence>
<feature type="coiled-coil region" evidence="1">
    <location>
        <begin position="17"/>
        <end position="44"/>
    </location>
</feature>
<evidence type="ECO:0000313" key="4">
    <source>
        <dbReference type="Proteomes" id="UP000799764"/>
    </source>
</evidence>
<keyword evidence="4" id="KW-1185">Reference proteome</keyword>
<dbReference type="PANTHER" id="PTHR42070">
    <property type="entry name" value="FILAMENT ASSOCIATED PROTEIN, PUTATIVE (AFU_ORTHOLOGUE AFUA_8G06630)-RELATED"/>
    <property type="match status" value="1"/>
</dbReference>
<organism evidence="3 4">
    <name type="scientific">Karstenula rhodostoma CBS 690.94</name>
    <dbReference type="NCBI Taxonomy" id="1392251"/>
    <lineage>
        <taxon>Eukaryota</taxon>
        <taxon>Fungi</taxon>
        <taxon>Dikarya</taxon>
        <taxon>Ascomycota</taxon>
        <taxon>Pezizomycotina</taxon>
        <taxon>Dothideomycetes</taxon>
        <taxon>Pleosporomycetidae</taxon>
        <taxon>Pleosporales</taxon>
        <taxon>Massarineae</taxon>
        <taxon>Didymosphaeriaceae</taxon>
        <taxon>Karstenula</taxon>
    </lineage>
</organism>
<dbReference type="OrthoDB" id="4505928at2759"/>
<sequence>DATSSSARIRDNQRRSRMRRAELVESLQKRVQEHERQGVAATLEMQRAARKVAQDNMRLRALLVRHGVSNEQIEYFLRSPEESSTPDADPLSFQRPSVDVQHHASEKDRDASSCPAQSSYQTQNCSGLNISCEAAAAVIAGMRGDGDRDSIWASLGCRGQETCTVKNSTVFQIMDEG</sequence>
<evidence type="ECO:0008006" key="5">
    <source>
        <dbReference type="Google" id="ProtNLM"/>
    </source>
</evidence>
<dbReference type="EMBL" id="MU001513">
    <property type="protein sequence ID" value="KAF2438290.1"/>
    <property type="molecule type" value="Genomic_DNA"/>
</dbReference>
<proteinExistence type="predicted"/>
<reference evidence="3" key="1">
    <citation type="journal article" date="2020" name="Stud. Mycol.">
        <title>101 Dothideomycetes genomes: a test case for predicting lifestyles and emergence of pathogens.</title>
        <authorList>
            <person name="Haridas S."/>
            <person name="Albert R."/>
            <person name="Binder M."/>
            <person name="Bloem J."/>
            <person name="Labutti K."/>
            <person name="Salamov A."/>
            <person name="Andreopoulos B."/>
            <person name="Baker S."/>
            <person name="Barry K."/>
            <person name="Bills G."/>
            <person name="Bluhm B."/>
            <person name="Cannon C."/>
            <person name="Castanera R."/>
            <person name="Culley D."/>
            <person name="Daum C."/>
            <person name="Ezra D."/>
            <person name="Gonzalez J."/>
            <person name="Henrissat B."/>
            <person name="Kuo A."/>
            <person name="Liang C."/>
            <person name="Lipzen A."/>
            <person name="Lutzoni F."/>
            <person name="Magnuson J."/>
            <person name="Mondo S."/>
            <person name="Nolan M."/>
            <person name="Ohm R."/>
            <person name="Pangilinan J."/>
            <person name="Park H.-J."/>
            <person name="Ramirez L."/>
            <person name="Alfaro M."/>
            <person name="Sun H."/>
            <person name="Tritt A."/>
            <person name="Yoshinaga Y."/>
            <person name="Zwiers L.-H."/>
            <person name="Turgeon B."/>
            <person name="Goodwin S."/>
            <person name="Spatafora J."/>
            <person name="Crous P."/>
            <person name="Grigoriev I."/>
        </authorList>
    </citation>
    <scope>NUCLEOTIDE SEQUENCE</scope>
    <source>
        <strain evidence="3">CBS 690.94</strain>
    </source>
</reference>
<dbReference type="Proteomes" id="UP000799764">
    <property type="component" value="Unassembled WGS sequence"/>
</dbReference>
<gene>
    <name evidence="3" type="ORF">P171DRAFT_336228</name>
</gene>
<name>A0A9P4U5Q1_9PLEO</name>
<feature type="non-terminal residue" evidence="3">
    <location>
        <position position="177"/>
    </location>
</feature>
<dbReference type="CDD" id="cd14688">
    <property type="entry name" value="bZIP_YAP"/>
    <property type="match status" value="1"/>
</dbReference>
<dbReference type="PANTHER" id="PTHR42070:SF1">
    <property type="entry name" value="FILAMENT ASSOCIATED PROTEIN, PUTATIVE (AFU_ORTHOLOGUE AFUA_8G06630)-RELATED"/>
    <property type="match status" value="1"/>
</dbReference>
<feature type="region of interest" description="Disordered" evidence="2">
    <location>
        <begin position="79"/>
        <end position="118"/>
    </location>
</feature>
<accession>A0A9P4U5Q1</accession>
<dbReference type="AlphaFoldDB" id="A0A9P4U5Q1"/>
<keyword evidence="1" id="KW-0175">Coiled coil</keyword>
<feature type="non-terminal residue" evidence="3">
    <location>
        <position position="1"/>
    </location>
</feature>
<evidence type="ECO:0000313" key="3">
    <source>
        <dbReference type="EMBL" id="KAF2438290.1"/>
    </source>
</evidence>
<comment type="caution">
    <text evidence="3">The sequence shown here is derived from an EMBL/GenBank/DDBJ whole genome shotgun (WGS) entry which is preliminary data.</text>
</comment>
<feature type="compositionally biased region" description="Basic and acidic residues" evidence="2">
    <location>
        <begin position="100"/>
        <end position="111"/>
    </location>
</feature>
<protein>
    <recommendedName>
        <fullName evidence="5">BZIP domain-containing protein</fullName>
    </recommendedName>
</protein>
<evidence type="ECO:0000256" key="2">
    <source>
        <dbReference type="SAM" id="MobiDB-lite"/>
    </source>
</evidence>